<dbReference type="EMBL" id="JXTI01000169">
    <property type="protein sequence ID" value="KWX11616.1"/>
    <property type="molecule type" value="Genomic_DNA"/>
</dbReference>
<gene>
    <name evidence="6" type="ORF">QR46_4411</name>
</gene>
<dbReference type="Gene3D" id="3.80.10.10">
    <property type="entry name" value="Ribonuclease Inhibitor"/>
    <property type="match status" value="1"/>
</dbReference>
<dbReference type="OrthoDB" id="676979at2759"/>
<evidence type="ECO:0000256" key="2">
    <source>
        <dbReference type="ARBA" id="ARBA00014223"/>
    </source>
</evidence>
<keyword evidence="5" id="KW-0677">Repeat</keyword>
<reference evidence="6 7" key="1">
    <citation type="journal article" date="2015" name="Mol. Biochem. Parasitol.">
        <title>Identification of polymorphic genes for use in assemblage B genotyping assays through comparative genomics of multiple assemblage B Giardia duodenalis isolates.</title>
        <authorList>
            <person name="Wielinga C."/>
            <person name="Thompson R.C."/>
            <person name="Monis P."/>
            <person name="Ryan U."/>
        </authorList>
    </citation>
    <scope>NUCLEOTIDE SEQUENCE [LARGE SCALE GENOMIC DNA]</scope>
    <source>
        <strain evidence="6 7">BAH15c1</strain>
    </source>
</reference>
<evidence type="ECO:0000313" key="6">
    <source>
        <dbReference type="EMBL" id="KWX11616.1"/>
    </source>
</evidence>
<keyword evidence="4" id="KW-0433">Leucine-rich repeat</keyword>
<evidence type="ECO:0000256" key="5">
    <source>
        <dbReference type="ARBA" id="ARBA00022737"/>
    </source>
</evidence>
<dbReference type="InterPro" id="IPR001611">
    <property type="entry name" value="Leu-rich_rpt"/>
</dbReference>
<organism evidence="6 7">
    <name type="scientific">Giardia duodenalis assemblage B</name>
    <dbReference type="NCBI Taxonomy" id="1394984"/>
    <lineage>
        <taxon>Eukaryota</taxon>
        <taxon>Metamonada</taxon>
        <taxon>Diplomonadida</taxon>
        <taxon>Hexamitidae</taxon>
        <taxon>Giardiinae</taxon>
        <taxon>Giardia</taxon>
    </lineage>
</organism>
<keyword evidence="3" id="KW-0963">Cytoplasm</keyword>
<evidence type="ECO:0000256" key="1">
    <source>
        <dbReference type="ARBA" id="ARBA00004496"/>
    </source>
</evidence>
<comment type="caution">
    <text evidence="6">The sequence shown here is derived from an EMBL/GenBank/DDBJ whole genome shotgun (WGS) entry which is preliminary data.</text>
</comment>
<evidence type="ECO:0000256" key="4">
    <source>
        <dbReference type="ARBA" id="ARBA00022614"/>
    </source>
</evidence>
<dbReference type="SUPFAM" id="SSF52058">
    <property type="entry name" value="L domain-like"/>
    <property type="match status" value="1"/>
</dbReference>
<sequence>MTQRLRIVDFSNIDVKSPQELVEEESNCKTRKPFRIQDAKKPQPGDQGLRIANCELTTLSGIVALVDAAIWYPERLCMLDLSCNKLTAVAELASFSNLRILYLQGNRIQDVRDLAPLSSLSLLTSLTIHGNPLVAQRNFRPWIVHNLPQITRLDNIPVTARERKDAEQLVRLGAVNLVRDSNLNV</sequence>
<evidence type="ECO:0000313" key="7">
    <source>
        <dbReference type="Proteomes" id="UP000070089"/>
    </source>
</evidence>
<dbReference type="GO" id="GO:1990904">
    <property type="term" value="C:ribonucleoprotein complex"/>
    <property type="evidence" value="ECO:0007669"/>
    <property type="project" value="UniProtKB-KW"/>
</dbReference>
<evidence type="ECO:0000256" key="3">
    <source>
        <dbReference type="ARBA" id="ARBA00022490"/>
    </source>
</evidence>
<dbReference type="InterPro" id="IPR032675">
    <property type="entry name" value="LRR_dom_sf"/>
</dbReference>
<dbReference type="PANTHER" id="PTHR46545:SF1">
    <property type="entry name" value="LEUCINE-RICH REPEAT-CONTAINING PROTEIN 51"/>
    <property type="match status" value="1"/>
</dbReference>
<protein>
    <recommendedName>
        <fullName evidence="2">Leucine-rich repeat-containing protein 51</fullName>
    </recommendedName>
</protein>
<dbReference type="AlphaFoldDB" id="A0A132NNM5"/>
<comment type="subcellular location">
    <subcellularLocation>
        <location evidence="1">Cytoplasm</location>
    </subcellularLocation>
</comment>
<dbReference type="GO" id="GO:0005737">
    <property type="term" value="C:cytoplasm"/>
    <property type="evidence" value="ECO:0007669"/>
    <property type="project" value="UniProtKB-SubCell"/>
</dbReference>
<dbReference type="Pfam" id="PF14580">
    <property type="entry name" value="LRR_9"/>
    <property type="match status" value="1"/>
</dbReference>
<name>A0A132NNM5_GIAIN</name>
<dbReference type="Proteomes" id="UP000070089">
    <property type="component" value="Unassembled WGS sequence"/>
</dbReference>
<proteinExistence type="predicted"/>
<dbReference type="PROSITE" id="PS51450">
    <property type="entry name" value="LRR"/>
    <property type="match status" value="1"/>
</dbReference>
<accession>A0A132NNM5</accession>
<dbReference type="VEuPathDB" id="GiardiaDB:QR46_4411"/>
<dbReference type="PANTHER" id="PTHR46545">
    <property type="entry name" value="LEUCINE-RICH REPEAT-CONTAINING PROTEIN 51"/>
    <property type="match status" value="1"/>
</dbReference>
<keyword evidence="6" id="KW-0687">Ribonucleoprotein</keyword>